<keyword evidence="3" id="KW-1185">Reference proteome</keyword>
<gene>
    <name evidence="2" type="ORF">BTO11_03290</name>
</gene>
<dbReference type="Proteomes" id="UP000239007">
    <property type="component" value="Unassembled WGS sequence"/>
</dbReference>
<reference evidence="2 3" key="1">
    <citation type="submission" date="2016-12" db="EMBL/GenBank/DDBJ databases">
        <title>Diversity of luminous bacteria.</title>
        <authorList>
            <person name="Yoshizawa S."/>
            <person name="Kogure K."/>
        </authorList>
    </citation>
    <scope>NUCLEOTIDE SEQUENCE [LARGE SCALE GENOMIC DNA]</scope>
    <source>
        <strain evidence="2 3">SA4-48</strain>
    </source>
</reference>
<name>A0A2S7US51_9GAMM</name>
<organism evidence="2 3">
    <name type="scientific">Psychrosphaera saromensis</name>
    <dbReference type="NCBI Taxonomy" id="716813"/>
    <lineage>
        <taxon>Bacteria</taxon>
        <taxon>Pseudomonadati</taxon>
        <taxon>Pseudomonadota</taxon>
        <taxon>Gammaproteobacteria</taxon>
        <taxon>Alteromonadales</taxon>
        <taxon>Pseudoalteromonadaceae</taxon>
        <taxon>Psychrosphaera</taxon>
    </lineage>
</organism>
<comment type="caution">
    <text evidence="2">The sequence shown here is derived from an EMBL/GenBank/DDBJ whole genome shotgun (WGS) entry which is preliminary data.</text>
</comment>
<accession>A0A2S7US51</accession>
<feature type="transmembrane region" description="Helical" evidence="1">
    <location>
        <begin position="58"/>
        <end position="79"/>
    </location>
</feature>
<dbReference type="RefSeq" id="WP_105051243.1">
    <property type="nucleotide sequence ID" value="NZ_BMYG01000004.1"/>
</dbReference>
<evidence type="ECO:0000313" key="3">
    <source>
        <dbReference type="Proteomes" id="UP000239007"/>
    </source>
</evidence>
<keyword evidence="1" id="KW-0812">Transmembrane</keyword>
<dbReference type="AlphaFoldDB" id="A0A2S7US51"/>
<proteinExistence type="predicted"/>
<keyword evidence="1" id="KW-0472">Membrane</keyword>
<dbReference type="OrthoDB" id="6904738at2"/>
<protein>
    <submittedName>
        <fullName evidence="2">Uncharacterized protein</fullName>
    </submittedName>
</protein>
<evidence type="ECO:0000256" key="1">
    <source>
        <dbReference type="SAM" id="Phobius"/>
    </source>
</evidence>
<sequence>MRSTFRKIFSPILNFFESGEGEFNHEKSHRKITIVVGILFFVLSGVSAMSAITSEQLAGFIPFIVFFLLGFVCEIVGLLGNDRAVSKIWGNK</sequence>
<dbReference type="EMBL" id="MSCH01000003">
    <property type="protein sequence ID" value="PQJ52773.1"/>
    <property type="molecule type" value="Genomic_DNA"/>
</dbReference>
<keyword evidence="1" id="KW-1133">Transmembrane helix</keyword>
<feature type="transmembrane region" description="Helical" evidence="1">
    <location>
        <begin position="32"/>
        <end position="52"/>
    </location>
</feature>
<evidence type="ECO:0000313" key="2">
    <source>
        <dbReference type="EMBL" id="PQJ52773.1"/>
    </source>
</evidence>